<organism evidence="2 3">
    <name type="scientific">Natronoarchaeum mannanilyticum</name>
    <dbReference type="NCBI Taxonomy" id="926360"/>
    <lineage>
        <taxon>Archaea</taxon>
        <taxon>Methanobacteriati</taxon>
        <taxon>Methanobacteriota</taxon>
        <taxon>Stenosarchaea group</taxon>
        <taxon>Halobacteria</taxon>
        <taxon>Halobacteriales</taxon>
        <taxon>Natronoarchaeaceae</taxon>
    </lineage>
</organism>
<accession>A0AAV3T7G6</accession>
<dbReference type="RefSeq" id="WP_343772568.1">
    <property type="nucleotide sequence ID" value="NZ_BAAADV010000001.1"/>
</dbReference>
<sequence>MPETNKLAAAGLVVLFAGALAVAGFALGPPGADDGTDEPADWRTEGATVETFDSEAQFRDYLSSSQARGGAAFVGGGVTTGGADVAREDVAETDDAASADGAAGGASGESASASGGADRHADTNVQVEGIDEPDVLKTDGRSVFYAGQQYSRYVDTRVLDAEEPADPELVAGVPETGQLLLANDTLVVLQDDELHGFDVSDRENPEREWTKPIDGRLETARLKGGELYLVVAEHTDREDPCPIRPVGGGDDTAGGNADSAAATVECSDVNYSPEATGADTTYSVVRLDPADGEVEDAASFVGSAGHTVTYVSANAVYLTYPDSASRAEMQLEFLLGPGSDVLDEQAVADLEQLQEYDLSERARRAEIEAILSEWRARLDEDERGDAREELESAFESYSEDNLREFQSTGIVRVDTTGSLGVSATGKVPGRPLDQFSLSEHEGHLRIATTVAAPAAESENDLYVLDDELDVTGEVQGMGVDQRIYSVRYVGDEAYLVTYRQIDPFYTVDLSEPENPEIMGELKLPGFSTYLHPLSEDRVLGIGQEDGDVKAVTFDISDRSNPQVEDEAILDARWSAISESHHAFLLDERHGVFFLPTDRGGYVYDYEDGLARETVVETDGPAVRATYIDDYLYVFGQQELVVVDETTWEEERRVDL</sequence>
<reference evidence="2 3" key="1">
    <citation type="journal article" date="2019" name="Int. J. Syst. Evol. Microbiol.">
        <title>The Global Catalogue of Microorganisms (GCM) 10K type strain sequencing project: providing services to taxonomists for standard genome sequencing and annotation.</title>
        <authorList>
            <consortium name="The Broad Institute Genomics Platform"/>
            <consortium name="The Broad Institute Genome Sequencing Center for Infectious Disease"/>
            <person name="Wu L."/>
            <person name="Ma J."/>
        </authorList>
    </citation>
    <scope>NUCLEOTIDE SEQUENCE [LARGE SCALE GENOMIC DNA]</scope>
    <source>
        <strain evidence="2 3">JCM 16328</strain>
    </source>
</reference>
<dbReference type="InterPro" id="IPR014441">
    <property type="entry name" value="UCP006425_b-propeller"/>
</dbReference>
<dbReference type="PIRSF" id="PIRSF006425">
    <property type="entry name" value="UCP006425_WD40"/>
    <property type="match status" value="1"/>
</dbReference>
<proteinExistence type="predicted"/>
<dbReference type="AlphaFoldDB" id="A0AAV3T7G6"/>
<dbReference type="Pfam" id="PF09826">
    <property type="entry name" value="Beta_propel"/>
    <property type="match status" value="1"/>
</dbReference>
<gene>
    <name evidence="2" type="ORF">GCM10009020_07840</name>
</gene>
<name>A0AAV3T7G6_9EURY</name>
<evidence type="ECO:0000256" key="1">
    <source>
        <dbReference type="SAM" id="MobiDB-lite"/>
    </source>
</evidence>
<dbReference type="InterPro" id="IPR019198">
    <property type="entry name" value="Beta_propeller_containing"/>
</dbReference>
<protein>
    <submittedName>
        <fullName evidence="2">Beta-propeller domain-containing protein</fullName>
    </submittedName>
</protein>
<feature type="region of interest" description="Disordered" evidence="1">
    <location>
        <begin position="238"/>
        <end position="258"/>
    </location>
</feature>
<evidence type="ECO:0000313" key="3">
    <source>
        <dbReference type="Proteomes" id="UP001500420"/>
    </source>
</evidence>
<keyword evidence="3" id="KW-1185">Reference proteome</keyword>
<dbReference type="Proteomes" id="UP001500420">
    <property type="component" value="Unassembled WGS sequence"/>
</dbReference>
<comment type="caution">
    <text evidence="2">The sequence shown here is derived from an EMBL/GenBank/DDBJ whole genome shotgun (WGS) entry which is preliminary data.</text>
</comment>
<feature type="region of interest" description="Disordered" evidence="1">
    <location>
        <begin position="92"/>
        <end position="133"/>
    </location>
</feature>
<dbReference type="EMBL" id="BAAADV010000001">
    <property type="protein sequence ID" value="GAA0665243.1"/>
    <property type="molecule type" value="Genomic_DNA"/>
</dbReference>
<evidence type="ECO:0000313" key="2">
    <source>
        <dbReference type="EMBL" id="GAA0665243.1"/>
    </source>
</evidence>